<proteinExistence type="predicted"/>
<sequence>MPSRLPGNECYCNLSVEQVSCGAHCGSSGLLRGTAEAHCPGAGNVVAGVDEGDGCFKDVELVEFEDFNATAGVGKQVGACGNWAGCHDVSVGGGALALAVVDQGCVEVEHSSAACLGLEVADAQVAGWCVGVGEGAPFHAACFFAKSAGELVSEACTERIVSVDPWLGLDWLHRVITSLLAAELDDGGVTGILSTGVERH</sequence>
<dbReference type="AlphaFoldDB" id="Q8NM52"/>
<dbReference type="BioCyc" id="CORYNE:G18NG-12345-MONOMER"/>
<gene>
    <name evidence="1" type="ordered locus">Cgl2728</name>
</gene>
<protein>
    <submittedName>
        <fullName evidence="1">Uncharacterized protein</fullName>
    </submittedName>
</protein>
<evidence type="ECO:0000313" key="1">
    <source>
        <dbReference type="EMBL" id="BAC00122.1"/>
    </source>
</evidence>
<accession>Q8NM52</accession>
<reference evidence="2" key="1">
    <citation type="journal article" date="2003" name="Appl. Microbiol. Biotechnol.">
        <title>The Corynebacterium glutamicum genome: features and impacts on biotechnological processes.</title>
        <authorList>
            <person name="Ikeda M."/>
            <person name="Nakagawa S."/>
        </authorList>
    </citation>
    <scope>NUCLEOTIDE SEQUENCE [LARGE SCALE GENOMIC DNA]</scope>
    <source>
        <strain evidence="2">ATCC 13032 / DSM 20300 / BCRC 11384 / JCM 1318 / LMG 3730 / NCIMB 10025</strain>
    </source>
</reference>
<keyword evidence="2" id="KW-1185">Reference proteome</keyword>
<dbReference type="HOGENOM" id="CLU_1364272_0_0_11"/>
<dbReference type="Proteomes" id="UP000000582">
    <property type="component" value="Chromosome"/>
</dbReference>
<dbReference type="EMBL" id="BA000036">
    <property type="protein sequence ID" value="BAC00122.1"/>
    <property type="molecule type" value="Genomic_DNA"/>
</dbReference>
<name>Q8NM52_CORGL</name>
<organism evidence="1 2">
    <name type="scientific">Corynebacterium glutamicum (strain ATCC 13032 / DSM 20300 / JCM 1318 / BCRC 11384 / CCUG 27702 / LMG 3730 / NBRC 12168 / NCIMB 10025 / NRRL B-2784 / 534)</name>
    <dbReference type="NCBI Taxonomy" id="196627"/>
    <lineage>
        <taxon>Bacteria</taxon>
        <taxon>Bacillati</taxon>
        <taxon>Actinomycetota</taxon>
        <taxon>Actinomycetes</taxon>
        <taxon>Mycobacteriales</taxon>
        <taxon>Corynebacteriaceae</taxon>
        <taxon>Corynebacterium</taxon>
    </lineage>
</organism>
<dbReference type="KEGG" id="cgl:Cgl2728"/>
<evidence type="ECO:0000313" key="2">
    <source>
        <dbReference type="Proteomes" id="UP000000582"/>
    </source>
</evidence>